<evidence type="ECO:0000256" key="3">
    <source>
        <dbReference type="ARBA" id="ARBA00022692"/>
    </source>
</evidence>
<feature type="transmembrane region" description="Helical" evidence="6">
    <location>
        <begin position="12"/>
        <end position="34"/>
    </location>
</feature>
<evidence type="ECO:0000256" key="6">
    <source>
        <dbReference type="SAM" id="Phobius"/>
    </source>
</evidence>
<protein>
    <submittedName>
        <fullName evidence="7">MFS transporter</fullName>
    </submittedName>
</protein>
<feature type="transmembrane region" description="Helical" evidence="6">
    <location>
        <begin position="412"/>
        <end position="430"/>
    </location>
</feature>
<keyword evidence="5 6" id="KW-0472">Membrane</keyword>
<feature type="transmembrane region" description="Helical" evidence="6">
    <location>
        <begin position="344"/>
        <end position="368"/>
    </location>
</feature>
<dbReference type="InterPro" id="IPR004752">
    <property type="entry name" value="AmpG_permease/AT-1"/>
</dbReference>
<keyword evidence="3 6" id="KW-0812">Transmembrane</keyword>
<feature type="transmembrane region" description="Helical" evidence="6">
    <location>
        <begin position="319"/>
        <end position="338"/>
    </location>
</feature>
<sequence length="440" mass="49785">MKNIIRNISPWMWIPTLYFAEGIPYFIVNNISVTMFTRMGVPNGEMALFTSLLYLPWTIKPLWSPFVDIVRTKRWWILVMQLIMSISFVLLTLSIPHPDLSTIQAMQTPVSMFTFVLILFIITAFASATHDIAADGFYMLALDHRQQSFFVGIRSTFYRLSSIFGQGVLVFIAGLLESKTNNIPMAWTITMAITAVMFALVTFYHTFFIPKPKEDAPRLGDTKGQAQEIISEFGRTFVTYFKKPGVLIAIVFMLLYRLPEAFLLKMVNPFLLDTREHGGLQLATENVGIVYGTIGVLFLTIGGIIGGIAASKWGLKKSLWPMAACMTLPCFTFVYLSMYVPSNLVVISVCVAVEQFGYGFGFTAYMLYMMYFSEGEFKTAHYAICTAFMALSMMIPGMFAGYLQEWLGYEHFFWMVIVCCLATVAVTFLVKVDPMYGKKE</sequence>
<dbReference type="AlphaFoldDB" id="A0AB33IQR8"/>
<evidence type="ECO:0000256" key="1">
    <source>
        <dbReference type="ARBA" id="ARBA00004141"/>
    </source>
</evidence>
<organism evidence="7">
    <name type="scientific">Prevotella sp. GTC17253</name>
    <dbReference type="NCBI Taxonomy" id="3236793"/>
    <lineage>
        <taxon>Bacteria</taxon>
        <taxon>Pseudomonadati</taxon>
        <taxon>Bacteroidota</taxon>
        <taxon>Bacteroidia</taxon>
        <taxon>Bacteroidales</taxon>
        <taxon>Prevotellaceae</taxon>
        <taxon>Prevotella</taxon>
    </lineage>
</organism>
<gene>
    <name evidence="7" type="ORF">GTC17253_03660</name>
</gene>
<keyword evidence="4 6" id="KW-1133">Transmembrane helix</keyword>
<feature type="transmembrane region" description="Helical" evidence="6">
    <location>
        <begin position="245"/>
        <end position="267"/>
    </location>
</feature>
<feature type="transmembrane region" description="Helical" evidence="6">
    <location>
        <begin position="380"/>
        <end position="400"/>
    </location>
</feature>
<dbReference type="EMBL" id="AP035785">
    <property type="protein sequence ID" value="BFO70400.1"/>
    <property type="molecule type" value="Genomic_DNA"/>
</dbReference>
<feature type="transmembrane region" description="Helical" evidence="6">
    <location>
        <begin position="157"/>
        <end position="176"/>
    </location>
</feature>
<feature type="transmembrane region" description="Helical" evidence="6">
    <location>
        <begin position="115"/>
        <end position="137"/>
    </location>
</feature>
<feature type="transmembrane region" description="Helical" evidence="6">
    <location>
        <begin position="75"/>
        <end position="95"/>
    </location>
</feature>
<dbReference type="SUPFAM" id="SSF103473">
    <property type="entry name" value="MFS general substrate transporter"/>
    <property type="match status" value="1"/>
</dbReference>
<dbReference type="GO" id="GO:0022857">
    <property type="term" value="F:transmembrane transporter activity"/>
    <property type="evidence" value="ECO:0007669"/>
    <property type="project" value="InterPro"/>
</dbReference>
<evidence type="ECO:0000313" key="7">
    <source>
        <dbReference type="EMBL" id="BFO70400.1"/>
    </source>
</evidence>
<evidence type="ECO:0000256" key="4">
    <source>
        <dbReference type="ARBA" id="ARBA00022989"/>
    </source>
</evidence>
<dbReference type="Pfam" id="PF07690">
    <property type="entry name" value="MFS_1"/>
    <property type="match status" value="1"/>
</dbReference>
<evidence type="ECO:0000256" key="2">
    <source>
        <dbReference type="ARBA" id="ARBA00022448"/>
    </source>
</evidence>
<dbReference type="GO" id="GO:0016020">
    <property type="term" value="C:membrane"/>
    <property type="evidence" value="ECO:0007669"/>
    <property type="project" value="UniProtKB-SubCell"/>
</dbReference>
<dbReference type="PANTHER" id="PTHR12778:SF10">
    <property type="entry name" value="MAJOR FACILITATOR SUPERFAMILY DOMAIN-CONTAINING PROTEIN 3"/>
    <property type="match status" value="1"/>
</dbReference>
<keyword evidence="2" id="KW-0813">Transport</keyword>
<dbReference type="InterPro" id="IPR011701">
    <property type="entry name" value="MFS"/>
</dbReference>
<dbReference type="InterPro" id="IPR036259">
    <property type="entry name" value="MFS_trans_sf"/>
</dbReference>
<accession>A0AB33IQR8</accession>
<dbReference type="PANTHER" id="PTHR12778">
    <property type="entry name" value="SOLUTE CARRIER FAMILY 33 ACETYL-COA TRANSPORTER -RELATED"/>
    <property type="match status" value="1"/>
</dbReference>
<name>A0AB33IQR8_9BACT</name>
<feature type="transmembrane region" description="Helical" evidence="6">
    <location>
        <begin position="287"/>
        <end position="310"/>
    </location>
</feature>
<reference evidence="7" key="1">
    <citation type="submission" date="2024-07" db="EMBL/GenBank/DDBJ databases">
        <title>Complete genome sequence of Prevotella sp. YM-2024 GTC17253.</title>
        <authorList>
            <person name="Hayashi M."/>
            <person name="Muto Y."/>
            <person name="Tanaka K."/>
            <person name="Niwa H."/>
        </authorList>
    </citation>
    <scope>NUCLEOTIDE SEQUENCE</scope>
    <source>
        <strain evidence="7">GTC17253</strain>
    </source>
</reference>
<dbReference type="Gene3D" id="1.20.1250.20">
    <property type="entry name" value="MFS general substrate transporter like domains"/>
    <property type="match status" value="1"/>
</dbReference>
<evidence type="ECO:0000256" key="5">
    <source>
        <dbReference type="ARBA" id="ARBA00023136"/>
    </source>
</evidence>
<comment type="subcellular location">
    <subcellularLocation>
        <location evidence="1">Membrane</location>
        <topology evidence="1">Multi-pass membrane protein</topology>
    </subcellularLocation>
</comment>
<feature type="transmembrane region" description="Helical" evidence="6">
    <location>
        <begin position="188"/>
        <end position="209"/>
    </location>
</feature>
<proteinExistence type="predicted"/>